<proteinExistence type="predicted"/>
<dbReference type="Proteomes" id="UP000018849">
    <property type="component" value="Unassembled WGS sequence"/>
</dbReference>
<reference evidence="1 2" key="1">
    <citation type="journal article" date="2013" name="PLoS Pathog.">
        <title>Genomic analysis of the Kiwifruit pathogen Pseudomonas syringae pv. actinidiae provides insight into the origins of an emergent plant disease.</title>
        <authorList>
            <person name="McCann H.C."/>
            <person name="Rikkerink E.H."/>
            <person name="Bertels F."/>
            <person name="Fiers M."/>
            <person name="Lu A."/>
            <person name="Rees-George J."/>
            <person name="Andersen M.T."/>
            <person name="Gleave A.P."/>
            <person name="Haubold B."/>
            <person name="Wohlers M.W."/>
            <person name="Guttman D.S."/>
            <person name="Wang P.W."/>
            <person name="Straub C."/>
            <person name="Vanneste J.L."/>
            <person name="Rainey P.B."/>
            <person name="Templeton M.D."/>
        </authorList>
    </citation>
    <scope>NUCLEOTIDE SEQUENCE [LARGE SCALE GENOMIC DNA]</scope>
    <source>
        <strain evidence="1 2">ICMP 19096</strain>
    </source>
</reference>
<dbReference type="AlphaFoldDB" id="A0A656K3H5"/>
<organism evidence="1 2">
    <name type="scientific">Pseudomonas syringae pv. actinidiae ICMP 19096</name>
    <dbReference type="NCBI Taxonomy" id="1194405"/>
    <lineage>
        <taxon>Bacteria</taxon>
        <taxon>Pseudomonadati</taxon>
        <taxon>Pseudomonadota</taxon>
        <taxon>Gammaproteobacteria</taxon>
        <taxon>Pseudomonadales</taxon>
        <taxon>Pseudomonadaceae</taxon>
        <taxon>Pseudomonas</taxon>
        <taxon>Pseudomonas syringae</taxon>
    </lineage>
</organism>
<dbReference type="EMBL" id="AOKF01000361">
    <property type="protein sequence ID" value="EPN68255.1"/>
    <property type="molecule type" value="Genomic_DNA"/>
</dbReference>
<accession>A0A656K3H5</accession>
<dbReference type="GO" id="GO:0016740">
    <property type="term" value="F:transferase activity"/>
    <property type="evidence" value="ECO:0007669"/>
    <property type="project" value="UniProtKB-KW"/>
</dbReference>
<evidence type="ECO:0000313" key="1">
    <source>
        <dbReference type="EMBL" id="EPN68255.1"/>
    </source>
</evidence>
<feature type="non-terminal residue" evidence="1">
    <location>
        <position position="195"/>
    </location>
</feature>
<name>A0A656K3H5_PSESF</name>
<gene>
    <name evidence="1" type="ORF">A245_04470</name>
</gene>
<sequence length="195" mass="21596">MDMFHRHRQADEHGLAAKALECALQTPEYRPEALVWKGIEALPQDPKLAFIFLLNAAHAFPQRADIHALLGRSIIAQGHFLLANRYLTGVWQKMPDDPSLRMMLWQARGQSEAPADLRRIILAHLPDITAVNELAFVLRLLAAQSGLPGTVGVVRYLPDVQEIHGWAIDLNNVHTPASLQLEANGQLISMLASAP</sequence>
<protein>
    <submittedName>
        <fullName evidence="1">Glycosyl transferase family protein</fullName>
    </submittedName>
</protein>
<comment type="caution">
    <text evidence="1">The sequence shown here is derived from an EMBL/GenBank/DDBJ whole genome shotgun (WGS) entry which is preliminary data.</text>
</comment>
<evidence type="ECO:0000313" key="2">
    <source>
        <dbReference type="Proteomes" id="UP000018849"/>
    </source>
</evidence>
<keyword evidence="1" id="KW-0808">Transferase</keyword>